<evidence type="ECO:0000313" key="2">
    <source>
        <dbReference type="Proteomes" id="UP000052991"/>
    </source>
</evidence>
<dbReference type="PATRIC" id="fig|1360.116.peg.2011"/>
<dbReference type="EMBL" id="LKLW01000099">
    <property type="protein sequence ID" value="KSU26298.1"/>
    <property type="molecule type" value="Genomic_DNA"/>
</dbReference>
<comment type="caution">
    <text evidence="1">The sequence shown here is derived from an EMBL/GenBank/DDBJ whole genome shotgun (WGS) entry which is preliminary data.</text>
</comment>
<dbReference type="Proteomes" id="UP000052991">
    <property type="component" value="Unassembled WGS sequence"/>
</dbReference>
<dbReference type="RefSeq" id="WP_058212981.1">
    <property type="nucleotide sequence ID" value="NZ_JABRBQ010000025.1"/>
</dbReference>
<gene>
    <name evidence="1" type="ORF">N42_1605</name>
</gene>
<dbReference type="AlphaFoldDB" id="A0A0V8ELH8"/>
<organism evidence="1 2">
    <name type="scientific">Lactococcus lactis subsp. lactis</name>
    <name type="common">Streptococcus lactis</name>
    <dbReference type="NCBI Taxonomy" id="1360"/>
    <lineage>
        <taxon>Bacteria</taxon>
        <taxon>Bacillati</taxon>
        <taxon>Bacillota</taxon>
        <taxon>Bacilli</taxon>
        <taxon>Lactobacillales</taxon>
        <taxon>Streptococcaceae</taxon>
        <taxon>Lactococcus</taxon>
    </lineage>
</organism>
<sequence length="120" mass="13426">MFTLIFSNLTGGIIIKAIYKDKTVDVWEISKNNEQPDWVKNAFKENYLSWYDERLKILMNGIKPSAKSSLKLGIIGSVAGSLAGGLAGNNIYVMGEIGDYLDITNRKVVSKEKFLKKYSV</sequence>
<accession>A0A0V8ELH8</accession>
<evidence type="ECO:0000313" key="1">
    <source>
        <dbReference type="EMBL" id="KSU26298.1"/>
    </source>
</evidence>
<name>A0A0V8ELH8_LACLL</name>
<reference evidence="2" key="1">
    <citation type="submission" date="2015-10" db="EMBL/GenBank/DDBJ databases">
        <title>Draft Genome Sequences of 11 Lactococcus lactis subspecies cremoris strains.</title>
        <authorList>
            <person name="Wels M."/>
            <person name="Backus L."/>
            <person name="Boekhorst J."/>
            <person name="Dijkstra A."/>
            <person name="Beerthuizen M."/>
            <person name="Kelly W."/>
            <person name="Siezen R."/>
            <person name="Bachmann H."/>
            <person name="Van Hijum S."/>
        </authorList>
    </citation>
    <scope>NUCLEOTIDE SEQUENCE [LARGE SCALE GENOMIC DNA]</scope>
    <source>
        <strain evidence="2">N42</strain>
    </source>
</reference>
<proteinExistence type="predicted"/>
<protein>
    <submittedName>
        <fullName evidence="1">Putative role in replication</fullName>
    </submittedName>
</protein>